<organism evidence="2 3">
    <name type="scientific">Hapsidospora chrysogenum (strain ATCC 11550 / CBS 779.69 / DSM 880 / IAM 14645 / JCM 23072 / IMI 49137)</name>
    <name type="common">Acremonium chrysogenum</name>
    <dbReference type="NCBI Taxonomy" id="857340"/>
    <lineage>
        <taxon>Eukaryota</taxon>
        <taxon>Fungi</taxon>
        <taxon>Dikarya</taxon>
        <taxon>Ascomycota</taxon>
        <taxon>Pezizomycotina</taxon>
        <taxon>Sordariomycetes</taxon>
        <taxon>Hypocreomycetidae</taxon>
        <taxon>Hypocreales</taxon>
        <taxon>Bionectriaceae</taxon>
        <taxon>Hapsidospora</taxon>
    </lineage>
</organism>
<dbReference type="OrthoDB" id="10003767at2759"/>
<dbReference type="InterPro" id="IPR011009">
    <property type="entry name" value="Kinase-like_dom_sf"/>
</dbReference>
<dbReference type="Proteomes" id="UP000029964">
    <property type="component" value="Unassembled WGS sequence"/>
</dbReference>
<dbReference type="Gene3D" id="3.90.1200.10">
    <property type="match status" value="1"/>
</dbReference>
<accession>A0A086SW41</accession>
<evidence type="ECO:0000313" key="3">
    <source>
        <dbReference type="Proteomes" id="UP000029964"/>
    </source>
</evidence>
<dbReference type="InterPro" id="IPR051678">
    <property type="entry name" value="AGP_Transferase"/>
</dbReference>
<dbReference type="InterPro" id="IPR002575">
    <property type="entry name" value="Aminoglycoside_PTrfase"/>
</dbReference>
<evidence type="ECO:0000313" key="2">
    <source>
        <dbReference type="EMBL" id="KFH41323.1"/>
    </source>
</evidence>
<dbReference type="PANTHER" id="PTHR21310:SF15">
    <property type="entry name" value="AMINOGLYCOSIDE PHOSPHOTRANSFERASE DOMAIN-CONTAINING PROTEIN"/>
    <property type="match status" value="1"/>
</dbReference>
<dbReference type="SUPFAM" id="SSF56112">
    <property type="entry name" value="Protein kinase-like (PK-like)"/>
    <property type="match status" value="1"/>
</dbReference>
<keyword evidence="3" id="KW-1185">Reference proteome</keyword>
<dbReference type="Pfam" id="PF01636">
    <property type="entry name" value="APH"/>
    <property type="match status" value="1"/>
</dbReference>
<dbReference type="EMBL" id="JPKY01000134">
    <property type="protein sequence ID" value="KFH41323.1"/>
    <property type="molecule type" value="Genomic_DNA"/>
</dbReference>
<protein>
    <recommendedName>
        <fullName evidence="1">Aminoglycoside phosphotransferase domain-containing protein</fullName>
    </recommendedName>
</protein>
<dbReference type="AlphaFoldDB" id="A0A086SW41"/>
<name>A0A086SW41_HAPC1</name>
<gene>
    <name evidence="2" type="ORF">ACRE_079570</name>
</gene>
<sequence>MSSTGTSYDSDEPPPLELNIEELLIRATAALGTRCTSAERLTKGANHEIYVLTFEEWQQGGGGMPHSGLTREAGNCCIARFTREKSDTAVRRDASEAATLAYLRDKTDIPVPGFYHQDLRLDNEVGAPYVLMERIPGRHLYEIWPELPLNHKKAALSQVASVVVQLASLRFEAIGSLQEEEEEEEEEEEQRGYGLGPVITKTAGGFMGPFSSTDEYLQSFVSTEGVSSPELIRLFVRIQEELRVFLSRHGHKGYLCSPFAMIHADLDGQNLLFTTHSSSSSSSSSSPPPRLSGVIDFEYAYAGPLYFLYEHPIFIQDVSWSKELYAENAILRPHFVKEIWRQLPDSASRETFISCMNSKTYALSGFHMCFMSMECSEGTLLGLARSYLEGLESGNPAYEGRMDYRPEFYLPDGTLVPAGGGHSATDATSPKT</sequence>
<dbReference type="HOGENOM" id="CLU_634525_0_0_1"/>
<evidence type="ECO:0000259" key="1">
    <source>
        <dbReference type="Pfam" id="PF01636"/>
    </source>
</evidence>
<reference evidence="3" key="1">
    <citation type="journal article" date="2014" name="Genome Announc.">
        <title>Genome sequence and annotation of Acremonium chrysogenum, producer of the beta-lactam antibiotic cephalosporin C.</title>
        <authorList>
            <person name="Terfehr D."/>
            <person name="Dahlmann T.A."/>
            <person name="Specht T."/>
            <person name="Zadra I."/>
            <person name="Kuernsteiner H."/>
            <person name="Kueck U."/>
        </authorList>
    </citation>
    <scope>NUCLEOTIDE SEQUENCE [LARGE SCALE GENOMIC DNA]</scope>
    <source>
        <strain evidence="3">ATCC 11550 / CBS 779.69 / DSM 880 / IAM 14645 / JCM 23072 / IMI 49137</strain>
    </source>
</reference>
<comment type="caution">
    <text evidence="2">The sequence shown here is derived from an EMBL/GenBank/DDBJ whole genome shotgun (WGS) entry which is preliminary data.</text>
</comment>
<dbReference type="STRING" id="857340.A0A086SW41"/>
<dbReference type="PANTHER" id="PTHR21310">
    <property type="entry name" value="AMINOGLYCOSIDE PHOSPHOTRANSFERASE-RELATED-RELATED"/>
    <property type="match status" value="1"/>
</dbReference>
<proteinExistence type="predicted"/>
<feature type="domain" description="Aminoglycoside phosphotransferase" evidence="1">
    <location>
        <begin position="91"/>
        <end position="306"/>
    </location>
</feature>